<keyword evidence="4 9" id="KW-0812">Transmembrane</keyword>
<dbReference type="STRING" id="48709.A0A1D2MZN3"/>
<dbReference type="Pfam" id="PF01061">
    <property type="entry name" value="ABC2_membrane"/>
    <property type="match status" value="1"/>
</dbReference>
<evidence type="ECO:0000256" key="4">
    <source>
        <dbReference type="ARBA" id="ARBA00022692"/>
    </source>
</evidence>
<dbReference type="GO" id="GO:0005524">
    <property type="term" value="F:ATP binding"/>
    <property type="evidence" value="ECO:0007669"/>
    <property type="project" value="UniProtKB-KW"/>
</dbReference>
<feature type="transmembrane region" description="Helical" evidence="9">
    <location>
        <begin position="433"/>
        <end position="458"/>
    </location>
</feature>
<comment type="subcellular location">
    <subcellularLocation>
        <location evidence="1">Membrane</location>
        <topology evidence="1">Multi-pass membrane protein</topology>
    </subcellularLocation>
</comment>
<evidence type="ECO:0000256" key="6">
    <source>
        <dbReference type="ARBA" id="ARBA00022840"/>
    </source>
</evidence>
<dbReference type="PANTHER" id="PTHR48041:SF63">
    <property type="entry name" value="EARLY GENE AT 23, ISOFORM C"/>
    <property type="match status" value="1"/>
</dbReference>
<feature type="domain" description="ABC transporter" evidence="10">
    <location>
        <begin position="37"/>
        <end position="279"/>
    </location>
</feature>
<comment type="caution">
    <text evidence="11">The sequence shown here is derived from an EMBL/GenBank/DDBJ whole genome shotgun (WGS) entry which is preliminary data.</text>
</comment>
<dbReference type="Pfam" id="PF00005">
    <property type="entry name" value="ABC_tran"/>
    <property type="match status" value="1"/>
</dbReference>
<keyword evidence="6" id="KW-0067">ATP-binding</keyword>
<dbReference type="InterPro" id="IPR027417">
    <property type="entry name" value="P-loop_NTPase"/>
</dbReference>
<keyword evidence="7 9" id="KW-1133">Transmembrane helix</keyword>
<dbReference type="InterPro" id="IPR003593">
    <property type="entry name" value="AAA+_ATPase"/>
</dbReference>
<feature type="transmembrane region" description="Helical" evidence="9">
    <location>
        <begin position="470"/>
        <end position="491"/>
    </location>
</feature>
<sequence>MKSSKVPPPLISPKMGSADTELMMGDHSDVWTTHCDLSFRKICTTPIKGGHFSLDNVSGYANAGQILSIMGPSGSGKTTLLSSLSGRTRLKSGCVYINGEVISKKAQRTRLGYVMQNDIFFPSLTLRQTLVYTAFLRLPDKKYLTSADKLKKVDDIIETLELYQCQNSVVGDDVNRGLSGGEKKRLSVACELITDPSILLIDEPTSGLDSCTAGYLISTLKQYAQKSSKTIIMTVHQPSSRMFQMFDSLLLLSNGKTAYFGPSFEVLPHFASLGMHVEAHYNPAEFLLEKLKSDEEKLLKSWEQNQNQTSCCQLDANEDWESTSTDSIYDKWHTTFSTQVRVLSERNILLAKPRIFSKINIIQTIILAFMSGFVWFRTPRSEEYLTDLEGWMFFSSNYWMLFVLFQALWSLPSERAMINKERQAGAYRFSSYFVAKLVEAPLEVILPCLYLIICYPLVGGRTFTGFVGLMFNQILSSLAAQSIGIFLGSVLAPNTATTAAAIFTVAAQLLGGYLTNNIPTYLKVSSLVYNGLRNMQIIEFFFGGGITCGALSQFTSCSNNVTSSFITQPSIIDPVDILERHTTGFSFPYWSNSAVLVAFILVFRVLTFLVLRKVL</sequence>
<dbReference type="SMART" id="SM00382">
    <property type="entry name" value="AAA"/>
    <property type="match status" value="1"/>
</dbReference>
<gene>
    <name evidence="11" type="ORF">Ocin01_08232</name>
</gene>
<dbReference type="AlphaFoldDB" id="A0A1D2MZN3"/>
<name>A0A1D2MZN3_ORCCI</name>
<dbReference type="InterPro" id="IPR013525">
    <property type="entry name" value="ABC2_TM"/>
</dbReference>
<evidence type="ECO:0000256" key="7">
    <source>
        <dbReference type="ARBA" id="ARBA00022989"/>
    </source>
</evidence>
<feature type="transmembrane region" description="Helical" evidence="9">
    <location>
        <begin position="396"/>
        <end position="412"/>
    </location>
</feature>
<dbReference type="PANTHER" id="PTHR48041">
    <property type="entry name" value="ABC TRANSPORTER G FAMILY MEMBER 28"/>
    <property type="match status" value="1"/>
</dbReference>
<evidence type="ECO:0000256" key="5">
    <source>
        <dbReference type="ARBA" id="ARBA00022741"/>
    </source>
</evidence>
<evidence type="ECO:0000256" key="8">
    <source>
        <dbReference type="ARBA" id="ARBA00023136"/>
    </source>
</evidence>
<organism evidence="11 12">
    <name type="scientific">Orchesella cincta</name>
    <name type="common">Springtail</name>
    <name type="synonym">Podura cincta</name>
    <dbReference type="NCBI Taxonomy" id="48709"/>
    <lineage>
        <taxon>Eukaryota</taxon>
        <taxon>Metazoa</taxon>
        <taxon>Ecdysozoa</taxon>
        <taxon>Arthropoda</taxon>
        <taxon>Hexapoda</taxon>
        <taxon>Collembola</taxon>
        <taxon>Entomobryomorpha</taxon>
        <taxon>Entomobryoidea</taxon>
        <taxon>Orchesellidae</taxon>
        <taxon>Orchesellinae</taxon>
        <taxon>Orchesella</taxon>
    </lineage>
</organism>
<dbReference type="Proteomes" id="UP000094527">
    <property type="component" value="Unassembled WGS sequence"/>
</dbReference>
<feature type="transmembrane region" description="Helical" evidence="9">
    <location>
        <begin position="589"/>
        <end position="611"/>
    </location>
</feature>
<dbReference type="OrthoDB" id="66620at2759"/>
<evidence type="ECO:0000313" key="12">
    <source>
        <dbReference type="Proteomes" id="UP000094527"/>
    </source>
</evidence>
<evidence type="ECO:0000259" key="10">
    <source>
        <dbReference type="PROSITE" id="PS50893"/>
    </source>
</evidence>
<keyword evidence="8 9" id="KW-0472">Membrane</keyword>
<proteinExistence type="inferred from homology"/>
<keyword evidence="3" id="KW-0813">Transport</keyword>
<dbReference type="Pfam" id="PF19055">
    <property type="entry name" value="ABC2_membrane_7"/>
    <property type="match status" value="1"/>
</dbReference>
<evidence type="ECO:0000256" key="2">
    <source>
        <dbReference type="ARBA" id="ARBA00005814"/>
    </source>
</evidence>
<dbReference type="SUPFAM" id="SSF52540">
    <property type="entry name" value="P-loop containing nucleoside triphosphate hydrolases"/>
    <property type="match status" value="1"/>
</dbReference>
<evidence type="ECO:0000256" key="9">
    <source>
        <dbReference type="SAM" id="Phobius"/>
    </source>
</evidence>
<accession>A0A1D2MZN3</accession>
<keyword evidence="12" id="KW-1185">Reference proteome</keyword>
<feature type="transmembrane region" description="Helical" evidence="9">
    <location>
        <begin position="498"/>
        <end position="515"/>
    </location>
</feature>
<protein>
    <submittedName>
        <fullName evidence="11">ABC transporter G family member 14</fullName>
    </submittedName>
</protein>
<dbReference type="InterPro" id="IPR003439">
    <property type="entry name" value="ABC_transporter-like_ATP-bd"/>
</dbReference>
<dbReference type="InterPro" id="IPR050352">
    <property type="entry name" value="ABCG_transporters"/>
</dbReference>
<dbReference type="EMBL" id="LJIJ01000353">
    <property type="protein sequence ID" value="ODM98450.1"/>
    <property type="molecule type" value="Genomic_DNA"/>
</dbReference>
<dbReference type="GO" id="GO:0016887">
    <property type="term" value="F:ATP hydrolysis activity"/>
    <property type="evidence" value="ECO:0007669"/>
    <property type="project" value="InterPro"/>
</dbReference>
<comment type="similarity">
    <text evidence="2">Belongs to the ABC transporter superfamily. ABCG family. Eye pigment precursor importer (TC 3.A.1.204) subfamily.</text>
</comment>
<dbReference type="GO" id="GO:0005886">
    <property type="term" value="C:plasma membrane"/>
    <property type="evidence" value="ECO:0007669"/>
    <property type="project" value="TreeGrafter"/>
</dbReference>
<reference evidence="11 12" key="1">
    <citation type="journal article" date="2016" name="Genome Biol. Evol.">
        <title>Gene Family Evolution Reflects Adaptation to Soil Environmental Stressors in the Genome of the Collembolan Orchesella cincta.</title>
        <authorList>
            <person name="Faddeeva-Vakhrusheva A."/>
            <person name="Derks M.F."/>
            <person name="Anvar S.Y."/>
            <person name="Agamennone V."/>
            <person name="Suring W."/>
            <person name="Smit S."/>
            <person name="van Straalen N.M."/>
            <person name="Roelofs D."/>
        </authorList>
    </citation>
    <scope>NUCLEOTIDE SEQUENCE [LARGE SCALE GENOMIC DNA]</scope>
    <source>
        <tissue evidence="11">Mixed pool</tissue>
    </source>
</reference>
<feature type="transmembrane region" description="Helical" evidence="9">
    <location>
        <begin position="355"/>
        <end position="376"/>
    </location>
</feature>
<evidence type="ECO:0000256" key="1">
    <source>
        <dbReference type="ARBA" id="ARBA00004141"/>
    </source>
</evidence>
<dbReference type="OMA" id="IAITYWM"/>
<dbReference type="PROSITE" id="PS00211">
    <property type="entry name" value="ABC_TRANSPORTER_1"/>
    <property type="match status" value="1"/>
</dbReference>
<evidence type="ECO:0000313" key="11">
    <source>
        <dbReference type="EMBL" id="ODM98450.1"/>
    </source>
</evidence>
<dbReference type="InterPro" id="IPR043926">
    <property type="entry name" value="ABCG_dom"/>
</dbReference>
<dbReference type="InterPro" id="IPR017871">
    <property type="entry name" value="ABC_transporter-like_CS"/>
</dbReference>
<keyword evidence="5" id="KW-0547">Nucleotide-binding</keyword>
<dbReference type="FunFam" id="3.40.50.300:FF:001276">
    <property type="entry name" value="Uncharacterized protein, isoform A"/>
    <property type="match status" value="1"/>
</dbReference>
<evidence type="ECO:0000256" key="3">
    <source>
        <dbReference type="ARBA" id="ARBA00022448"/>
    </source>
</evidence>
<dbReference type="PROSITE" id="PS50893">
    <property type="entry name" value="ABC_TRANSPORTER_2"/>
    <property type="match status" value="1"/>
</dbReference>
<dbReference type="GO" id="GO:0140359">
    <property type="term" value="F:ABC-type transporter activity"/>
    <property type="evidence" value="ECO:0007669"/>
    <property type="project" value="InterPro"/>
</dbReference>
<dbReference type="Gene3D" id="3.40.50.300">
    <property type="entry name" value="P-loop containing nucleotide triphosphate hydrolases"/>
    <property type="match status" value="1"/>
</dbReference>